<keyword evidence="2" id="KW-1185">Reference proteome</keyword>
<reference evidence="1" key="2">
    <citation type="submission" date="2020-09" db="EMBL/GenBank/DDBJ databases">
        <authorList>
            <person name="Sun Q."/>
            <person name="Zhou Y."/>
        </authorList>
    </citation>
    <scope>NUCLEOTIDE SEQUENCE</scope>
    <source>
        <strain evidence="1">CGMCC 1.12924</strain>
    </source>
</reference>
<dbReference type="Proteomes" id="UP000652231">
    <property type="component" value="Unassembled WGS sequence"/>
</dbReference>
<gene>
    <name evidence="1" type="ORF">GCM10011312_22040</name>
</gene>
<dbReference type="AlphaFoldDB" id="A0A8J2VAP7"/>
<organism evidence="1 2">
    <name type="scientific">Planktosalinus lacus</name>
    <dbReference type="NCBI Taxonomy" id="1526573"/>
    <lineage>
        <taxon>Bacteria</taxon>
        <taxon>Pseudomonadati</taxon>
        <taxon>Bacteroidota</taxon>
        <taxon>Flavobacteriia</taxon>
        <taxon>Flavobacteriales</taxon>
        <taxon>Flavobacteriaceae</taxon>
        <taxon>Planktosalinus</taxon>
    </lineage>
</organism>
<evidence type="ECO:0000313" key="1">
    <source>
        <dbReference type="EMBL" id="GGD98065.1"/>
    </source>
</evidence>
<sequence length="111" mass="12831">MKVNKHKNFQLIEDEKDNVAEFGAFLEYIIPKEFSSENVVIDLLKYNQMTLPELLNFLIVSNKHRATKKSFVIINDAIDPDVIPEELIVVPTLQEAKDVIDLEEIERDLGF</sequence>
<comment type="caution">
    <text evidence="1">The sequence shown here is derived from an EMBL/GenBank/DDBJ whole genome shotgun (WGS) entry which is preliminary data.</text>
</comment>
<protein>
    <submittedName>
        <fullName evidence="1">Uncharacterized protein</fullName>
    </submittedName>
</protein>
<accession>A0A8J2VAP7</accession>
<name>A0A8J2VAP7_9FLAO</name>
<dbReference type="EMBL" id="BMGK01000009">
    <property type="protein sequence ID" value="GGD98065.1"/>
    <property type="molecule type" value="Genomic_DNA"/>
</dbReference>
<reference evidence="1" key="1">
    <citation type="journal article" date="2014" name="Int. J. Syst. Evol. Microbiol.">
        <title>Complete genome sequence of Corynebacterium casei LMG S-19264T (=DSM 44701T), isolated from a smear-ripened cheese.</title>
        <authorList>
            <consortium name="US DOE Joint Genome Institute (JGI-PGF)"/>
            <person name="Walter F."/>
            <person name="Albersmeier A."/>
            <person name="Kalinowski J."/>
            <person name="Ruckert C."/>
        </authorList>
    </citation>
    <scope>NUCLEOTIDE SEQUENCE</scope>
    <source>
        <strain evidence="1">CGMCC 1.12924</strain>
    </source>
</reference>
<dbReference type="RefSeq" id="WP_188442498.1">
    <property type="nucleotide sequence ID" value="NZ_BMGK01000009.1"/>
</dbReference>
<proteinExistence type="predicted"/>
<evidence type="ECO:0000313" key="2">
    <source>
        <dbReference type="Proteomes" id="UP000652231"/>
    </source>
</evidence>